<dbReference type="AlphaFoldDB" id="A0AA36IQK2"/>
<keyword evidence="4" id="KW-1185">Reference proteome</keyword>
<dbReference type="PROSITE" id="PS50005">
    <property type="entry name" value="TPR"/>
    <property type="match status" value="1"/>
</dbReference>
<gene>
    <name evidence="3" type="ORF">EVOR1521_LOCUS17114</name>
</gene>
<dbReference type="InterPro" id="IPR011990">
    <property type="entry name" value="TPR-like_helical_dom_sf"/>
</dbReference>
<comment type="caution">
    <text evidence="3">The sequence shown here is derived from an EMBL/GenBank/DDBJ whole genome shotgun (WGS) entry which is preliminary data.</text>
</comment>
<evidence type="ECO:0000313" key="4">
    <source>
        <dbReference type="Proteomes" id="UP001178507"/>
    </source>
</evidence>
<protein>
    <submittedName>
        <fullName evidence="3">Uncharacterized protein</fullName>
    </submittedName>
</protein>
<dbReference type="Proteomes" id="UP001178507">
    <property type="component" value="Unassembled WGS sequence"/>
</dbReference>
<feature type="compositionally biased region" description="Acidic residues" evidence="2">
    <location>
        <begin position="1"/>
        <end position="24"/>
    </location>
</feature>
<evidence type="ECO:0000256" key="2">
    <source>
        <dbReference type="SAM" id="MobiDB-lite"/>
    </source>
</evidence>
<dbReference type="SMART" id="SM00028">
    <property type="entry name" value="TPR"/>
    <property type="match status" value="3"/>
</dbReference>
<dbReference type="EMBL" id="CAUJNA010002224">
    <property type="protein sequence ID" value="CAJ1391860.1"/>
    <property type="molecule type" value="Genomic_DNA"/>
</dbReference>
<reference evidence="3" key="1">
    <citation type="submission" date="2023-08" db="EMBL/GenBank/DDBJ databases">
        <authorList>
            <person name="Chen Y."/>
            <person name="Shah S."/>
            <person name="Dougan E. K."/>
            <person name="Thang M."/>
            <person name="Chan C."/>
        </authorList>
    </citation>
    <scope>NUCLEOTIDE SEQUENCE</scope>
</reference>
<feature type="region of interest" description="Disordered" evidence="2">
    <location>
        <begin position="1"/>
        <end position="38"/>
    </location>
</feature>
<organism evidence="3 4">
    <name type="scientific">Effrenium voratum</name>
    <dbReference type="NCBI Taxonomy" id="2562239"/>
    <lineage>
        <taxon>Eukaryota</taxon>
        <taxon>Sar</taxon>
        <taxon>Alveolata</taxon>
        <taxon>Dinophyceae</taxon>
        <taxon>Suessiales</taxon>
        <taxon>Symbiodiniaceae</taxon>
        <taxon>Effrenium</taxon>
    </lineage>
</organism>
<keyword evidence="1" id="KW-0802">TPR repeat</keyword>
<sequence length="373" mass="40436">MEDSDSESEDATNESQHDEDESVDEAPMVSTKDSATASPEELRALAANCCTDGAQLLRKGEMEEAQQQLLRGQTLLERAEAASSVSSDKKAFAVLQAEIAGNLGICYRRAKDFDNAIQQLQLALQYHQVRLDAEKAAQLDAPDLRTLVAAHLNLASCHLESEAPGPALKHASMAAQISGQVLSRTGEAGTPEPTENDFAMLAVSFHKAAEAHEALKEWGKAIFAHTQAREVVQRSLGAAHPLAQSLARCQPRPNTGRSEFLENYAASIGRSTGCPLLRPGKGQKVLPTIPRGARGKPLTSVDFQLTGYQIQKVDFPSWPPESSSNEEKEWYAMARALRHEAPPLPKLAAKQEPVVDNFPAIPPPKGIRRSRPS</sequence>
<evidence type="ECO:0000256" key="1">
    <source>
        <dbReference type="PROSITE-ProRule" id="PRU00339"/>
    </source>
</evidence>
<dbReference type="Gene3D" id="1.25.40.10">
    <property type="entry name" value="Tetratricopeptide repeat domain"/>
    <property type="match status" value="1"/>
</dbReference>
<accession>A0AA36IQK2</accession>
<evidence type="ECO:0000313" key="3">
    <source>
        <dbReference type="EMBL" id="CAJ1391860.1"/>
    </source>
</evidence>
<dbReference type="SUPFAM" id="SSF48452">
    <property type="entry name" value="TPR-like"/>
    <property type="match status" value="1"/>
</dbReference>
<dbReference type="InterPro" id="IPR019734">
    <property type="entry name" value="TPR_rpt"/>
</dbReference>
<feature type="repeat" description="TPR" evidence="1">
    <location>
        <begin position="97"/>
        <end position="130"/>
    </location>
</feature>
<feature type="region of interest" description="Disordered" evidence="2">
    <location>
        <begin position="347"/>
        <end position="373"/>
    </location>
</feature>
<name>A0AA36IQK2_9DINO</name>
<proteinExistence type="predicted"/>